<dbReference type="NCBIfam" id="TIGR00167">
    <property type="entry name" value="cbbA"/>
    <property type="match status" value="1"/>
</dbReference>
<organism evidence="2 3">
    <name type="scientific">Loigolactobacillus jiayinensis</name>
    <dbReference type="NCBI Taxonomy" id="2486016"/>
    <lineage>
        <taxon>Bacteria</taxon>
        <taxon>Bacillati</taxon>
        <taxon>Bacillota</taxon>
        <taxon>Bacilli</taxon>
        <taxon>Lactobacillales</taxon>
        <taxon>Lactobacillaceae</taxon>
        <taxon>Loigolactobacillus</taxon>
    </lineage>
</organism>
<dbReference type="RefSeq" id="WP_125551117.1">
    <property type="nucleotide sequence ID" value="NZ_JBHSSL010000025.1"/>
</dbReference>
<evidence type="ECO:0000256" key="1">
    <source>
        <dbReference type="ARBA" id="ARBA00001947"/>
    </source>
</evidence>
<dbReference type="InterPro" id="IPR000771">
    <property type="entry name" value="FBA_II"/>
</dbReference>
<proteinExistence type="predicted"/>
<gene>
    <name evidence="2" type="ORF">ACFQGP_04240</name>
</gene>
<dbReference type="EMBL" id="JBHSSL010000025">
    <property type="protein sequence ID" value="MFC6169787.1"/>
    <property type="molecule type" value="Genomic_DNA"/>
</dbReference>
<sequence>MTLVTASELTKAAQQAQYAVGAFNVTSIAMARGVVAAAEAQRSPVILQIGEKQLTNYVPLDLIGPVMLQLAHTASVPVAVHLDHGFSYDVIMQALKIGFSSVMIDASQADFTANVAQTRAVVQAAHALGVSVEAELGPMNREGGGVAVDYSQLAHTYTDPKEAERFVTQTNVDMLAVAYGTVHGVYSQTPHLSFERLQQIKQLVALPLVVHGGSGLADDDYQRSIDNGICKINYYSTLAYHVANAVKQRLQQTTEQTFISDVDQWTQQLVQNEVAAKLKVFGSAGQI</sequence>
<dbReference type="Gene3D" id="3.20.20.70">
    <property type="entry name" value="Aldolase class I"/>
    <property type="match status" value="1"/>
</dbReference>
<dbReference type="Pfam" id="PF01116">
    <property type="entry name" value="F_bP_aldolase"/>
    <property type="match status" value="1"/>
</dbReference>
<dbReference type="PANTHER" id="PTHR30304:SF0">
    <property type="entry name" value="D-TAGATOSE-1,6-BISPHOSPHATE ALDOLASE SUBUNIT GATY-RELATED"/>
    <property type="match status" value="1"/>
</dbReference>
<evidence type="ECO:0000313" key="2">
    <source>
        <dbReference type="EMBL" id="MFC6169787.1"/>
    </source>
</evidence>
<dbReference type="CDD" id="cd00947">
    <property type="entry name" value="TBP_aldolase_IIB"/>
    <property type="match status" value="1"/>
</dbReference>
<comment type="caution">
    <text evidence="2">The sequence shown here is derived from an EMBL/GenBank/DDBJ whole genome shotgun (WGS) entry which is preliminary data.</text>
</comment>
<comment type="cofactor">
    <cofactor evidence="1">
        <name>Zn(2+)</name>
        <dbReference type="ChEBI" id="CHEBI:29105"/>
    </cofactor>
</comment>
<dbReference type="PIRSF" id="PIRSF001359">
    <property type="entry name" value="F_bP_aldolase_II"/>
    <property type="match status" value="1"/>
</dbReference>
<reference evidence="3" key="1">
    <citation type="journal article" date="2019" name="Int. J. Syst. Evol. Microbiol.">
        <title>The Global Catalogue of Microorganisms (GCM) 10K type strain sequencing project: providing services to taxonomists for standard genome sequencing and annotation.</title>
        <authorList>
            <consortium name="The Broad Institute Genomics Platform"/>
            <consortium name="The Broad Institute Genome Sequencing Center for Infectious Disease"/>
            <person name="Wu L."/>
            <person name="Ma J."/>
        </authorList>
    </citation>
    <scope>NUCLEOTIDE SEQUENCE [LARGE SCALE GENOMIC DNA]</scope>
    <source>
        <strain evidence="3">CCM 8904</strain>
    </source>
</reference>
<keyword evidence="3" id="KW-1185">Reference proteome</keyword>
<protein>
    <submittedName>
        <fullName evidence="2">Ketose-bisphosphate aldolase</fullName>
    </submittedName>
</protein>
<dbReference type="Proteomes" id="UP001596289">
    <property type="component" value="Unassembled WGS sequence"/>
</dbReference>
<dbReference type="InterPro" id="IPR013785">
    <property type="entry name" value="Aldolase_TIM"/>
</dbReference>
<accession>A0ABW1RBA9</accession>
<dbReference type="InterPro" id="IPR050246">
    <property type="entry name" value="Class_II_FBP_aldolase"/>
</dbReference>
<dbReference type="PANTHER" id="PTHR30304">
    <property type="entry name" value="D-TAGATOSE-1,6-BISPHOSPHATE ALDOLASE"/>
    <property type="match status" value="1"/>
</dbReference>
<dbReference type="SUPFAM" id="SSF51569">
    <property type="entry name" value="Aldolase"/>
    <property type="match status" value="1"/>
</dbReference>
<evidence type="ECO:0000313" key="3">
    <source>
        <dbReference type="Proteomes" id="UP001596289"/>
    </source>
</evidence>
<name>A0ABW1RBA9_9LACO</name>